<sequence length="426" mass="46333">MSTNGAVGPGAVDVVVVGGGIAGASAASYLAMNGLSVVMLEKQEAYTDIVRGEWIAPWGMREAQLLGVEDAFGLGGAWEIREWTQWDETTDDPHTAETVDMTRFVPGVGGPLSFPHHTVCELMAVQAVDYGATVVMGVQKVHVTKAEKPGDLPAVRFTTADGADHELRPRMVIGATGRGCTIGRQIGVSMATSVHHWGGGLRVEGLHDWPMDVQAMGTEGEKMFMVFPQGDGAARLYINFPTYNKHRYKGAGGVERFIADFELDCLPDRGKSVYAAATPIGPLKVWPSVAMFPEQPIVTDGVLLVGDEAGNADTVLGTGLSCSLRDTRTVCEILVESQDWSPKAFEPYLAERKFRMERLHFGASIIAKLHCEFGPEAADRRRRVRELMADNFAAQVTGLLNMVPPEEVPDFGFSEFFAERLFREKV</sequence>
<organism evidence="4 5">
    <name type="scientific">Actinokineospora guangxiensis</name>
    <dbReference type="NCBI Taxonomy" id="1490288"/>
    <lineage>
        <taxon>Bacteria</taxon>
        <taxon>Bacillati</taxon>
        <taxon>Actinomycetota</taxon>
        <taxon>Actinomycetes</taxon>
        <taxon>Pseudonocardiales</taxon>
        <taxon>Pseudonocardiaceae</taxon>
        <taxon>Actinokineospora</taxon>
    </lineage>
</organism>
<dbReference type="Proteomes" id="UP001596157">
    <property type="component" value="Unassembled WGS sequence"/>
</dbReference>
<dbReference type="Pfam" id="PF01494">
    <property type="entry name" value="FAD_binding_3"/>
    <property type="match status" value="1"/>
</dbReference>
<dbReference type="EMBL" id="JBHSKF010000003">
    <property type="protein sequence ID" value="MFC5286842.1"/>
    <property type="molecule type" value="Genomic_DNA"/>
</dbReference>
<proteinExistence type="predicted"/>
<evidence type="ECO:0000313" key="4">
    <source>
        <dbReference type="EMBL" id="MFC5286842.1"/>
    </source>
</evidence>
<accession>A0ABW0EHG8</accession>
<keyword evidence="2" id="KW-0520">NAD</keyword>
<protein>
    <submittedName>
        <fullName evidence="4">FAD-dependent oxidoreductase</fullName>
    </submittedName>
</protein>
<gene>
    <name evidence="4" type="ORF">ACFPM7_07245</name>
</gene>
<dbReference type="InterPro" id="IPR002938">
    <property type="entry name" value="FAD-bd"/>
</dbReference>
<dbReference type="PANTHER" id="PTHR43476">
    <property type="entry name" value="3-(3-HYDROXY-PHENYL)PROPIONATE/3-HYDROXYCINNAMIC ACID HYDROXYLASE"/>
    <property type="match status" value="1"/>
</dbReference>
<dbReference type="Gene3D" id="3.50.50.60">
    <property type="entry name" value="FAD/NAD(P)-binding domain"/>
    <property type="match status" value="1"/>
</dbReference>
<dbReference type="PRINTS" id="PR00420">
    <property type="entry name" value="RNGMNOXGNASE"/>
</dbReference>
<evidence type="ECO:0000259" key="3">
    <source>
        <dbReference type="Pfam" id="PF01494"/>
    </source>
</evidence>
<reference evidence="5" key="1">
    <citation type="journal article" date="2019" name="Int. J. Syst. Evol. Microbiol.">
        <title>The Global Catalogue of Microorganisms (GCM) 10K type strain sequencing project: providing services to taxonomists for standard genome sequencing and annotation.</title>
        <authorList>
            <consortium name="The Broad Institute Genomics Platform"/>
            <consortium name="The Broad Institute Genome Sequencing Center for Infectious Disease"/>
            <person name="Wu L."/>
            <person name="Ma J."/>
        </authorList>
    </citation>
    <scope>NUCLEOTIDE SEQUENCE [LARGE SCALE GENOMIC DNA]</scope>
    <source>
        <strain evidence="5">CCUG 59778</strain>
    </source>
</reference>
<dbReference type="SUPFAM" id="SSF51905">
    <property type="entry name" value="FAD/NAD(P)-binding domain"/>
    <property type="match status" value="1"/>
</dbReference>
<dbReference type="InterPro" id="IPR050631">
    <property type="entry name" value="PheA/TfdB_FAD_monoxygenase"/>
</dbReference>
<dbReference type="PANTHER" id="PTHR43476:SF4">
    <property type="entry name" value="BLR0106 PROTEIN"/>
    <property type="match status" value="1"/>
</dbReference>
<evidence type="ECO:0000256" key="1">
    <source>
        <dbReference type="ARBA" id="ARBA00023002"/>
    </source>
</evidence>
<evidence type="ECO:0000313" key="5">
    <source>
        <dbReference type="Proteomes" id="UP001596157"/>
    </source>
</evidence>
<name>A0ABW0EHG8_9PSEU</name>
<feature type="domain" description="FAD-binding" evidence="3">
    <location>
        <begin position="12"/>
        <end position="355"/>
    </location>
</feature>
<dbReference type="InterPro" id="IPR036188">
    <property type="entry name" value="FAD/NAD-bd_sf"/>
</dbReference>
<comment type="caution">
    <text evidence="4">The sequence shown here is derived from an EMBL/GenBank/DDBJ whole genome shotgun (WGS) entry which is preliminary data.</text>
</comment>
<keyword evidence="5" id="KW-1185">Reference proteome</keyword>
<dbReference type="RefSeq" id="WP_378245207.1">
    <property type="nucleotide sequence ID" value="NZ_JBHSKF010000003.1"/>
</dbReference>
<evidence type="ECO:0000256" key="2">
    <source>
        <dbReference type="ARBA" id="ARBA00023027"/>
    </source>
</evidence>
<keyword evidence="1" id="KW-0560">Oxidoreductase</keyword>